<dbReference type="PANTHER" id="PTHR43294:SF21">
    <property type="entry name" value="CATION TRANSPORTING ATPASE"/>
    <property type="match status" value="1"/>
</dbReference>
<evidence type="ECO:0000256" key="6">
    <source>
        <dbReference type="ARBA" id="ARBA00022840"/>
    </source>
</evidence>
<keyword evidence="14" id="KW-1185">Reference proteome</keyword>
<dbReference type="GO" id="GO:0006883">
    <property type="term" value="P:intracellular sodium ion homeostasis"/>
    <property type="evidence" value="ECO:0007669"/>
    <property type="project" value="TreeGrafter"/>
</dbReference>
<keyword evidence="4 10" id="KW-0812">Transmembrane</keyword>
<evidence type="ECO:0000256" key="1">
    <source>
        <dbReference type="ARBA" id="ARBA00004651"/>
    </source>
</evidence>
<feature type="transmembrane region" description="Helical" evidence="10">
    <location>
        <begin position="741"/>
        <end position="763"/>
    </location>
</feature>
<dbReference type="SUPFAM" id="SSF56784">
    <property type="entry name" value="HAD-like"/>
    <property type="match status" value="1"/>
</dbReference>
<dbReference type="SFLD" id="SFLDF00027">
    <property type="entry name" value="p-type_atpase"/>
    <property type="match status" value="1"/>
</dbReference>
<dbReference type="GeneID" id="97208851"/>
<organism evidence="12 15">
    <name type="scientific">Enterocloster aldenensis</name>
    <dbReference type="NCBI Taxonomy" id="358742"/>
    <lineage>
        <taxon>Bacteria</taxon>
        <taxon>Bacillati</taxon>
        <taxon>Bacillota</taxon>
        <taxon>Clostridia</taxon>
        <taxon>Lachnospirales</taxon>
        <taxon>Lachnospiraceae</taxon>
        <taxon>Enterocloster</taxon>
    </lineage>
</organism>
<dbReference type="InterPro" id="IPR004014">
    <property type="entry name" value="ATPase_P-typ_cation-transptr_N"/>
</dbReference>
<feature type="transmembrane region" description="Helical" evidence="10">
    <location>
        <begin position="839"/>
        <end position="858"/>
    </location>
</feature>
<dbReference type="Proteomes" id="UP000669239">
    <property type="component" value="Unassembled WGS sequence"/>
</dbReference>
<keyword evidence="6" id="KW-0067">ATP-binding</keyword>
<dbReference type="InterPro" id="IPR001757">
    <property type="entry name" value="P_typ_ATPase"/>
</dbReference>
<dbReference type="InterPro" id="IPR023299">
    <property type="entry name" value="ATPase_P-typ_cyto_dom_N"/>
</dbReference>
<dbReference type="GO" id="GO:0005886">
    <property type="term" value="C:plasma membrane"/>
    <property type="evidence" value="ECO:0007669"/>
    <property type="project" value="UniProtKB-SubCell"/>
</dbReference>
<dbReference type="InterPro" id="IPR018303">
    <property type="entry name" value="ATPase_P-typ_P_site"/>
</dbReference>
<dbReference type="Gene3D" id="2.70.150.10">
    <property type="entry name" value="Calcium-transporting ATPase, cytoplasmic transduction domain A"/>
    <property type="match status" value="1"/>
</dbReference>
<keyword evidence="8 10" id="KW-1133">Transmembrane helix</keyword>
<keyword evidence="3" id="KW-1003">Cell membrane</keyword>
<dbReference type="EMBL" id="JAKNGE010000024">
    <property type="protein sequence ID" value="MCG4747461.1"/>
    <property type="molecule type" value="Genomic_DNA"/>
</dbReference>
<dbReference type="FunFam" id="3.40.50.1000:FF:000001">
    <property type="entry name" value="Phospholipid-transporting ATPase IC"/>
    <property type="match status" value="1"/>
</dbReference>
<evidence type="ECO:0000256" key="4">
    <source>
        <dbReference type="ARBA" id="ARBA00022692"/>
    </source>
</evidence>
<dbReference type="SMART" id="SM00831">
    <property type="entry name" value="Cation_ATPase_N"/>
    <property type="match status" value="1"/>
</dbReference>
<dbReference type="InterPro" id="IPR059000">
    <property type="entry name" value="ATPase_P-type_domA"/>
</dbReference>
<evidence type="ECO:0000313" key="14">
    <source>
        <dbReference type="Proteomes" id="UP000669239"/>
    </source>
</evidence>
<dbReference type="PRINTS" id="PR00120">
    <property type="entry name" value="HATPASE"/>
</dbReference>
<dbReference type="InterPro" id="IPR023298">
    <property type="entry name" value="ATPase_P-typ_TM_dom_sf"/>
</dbReference>
<dbReference type="GO" id="GO:0030007">
    <property type="term" value="P:intracellular potassium ion homeostasis"/>
    <property type="evidence" value="ECO:0007669"/>
    <property type="project" value="TreeGrafter"/>
</dbReference>
<evidence type="ECO:0000313" key="13">
    <source>
        <dbReference type="EMBL" id="NSJ47835.1"/>
    </source>
</evidence>
<dbReference type="InterPro" id="IPR036412">
    <property type="entry name" value="HAD-like_sf"/>
</dbReference>
<proteinExistence type="inferred from homology"/>
<dbReference type="CDD" id="cd02089">
    <property type="entry name" value="P-type_ATPase_Ca_prok"/>
    <property type="match status" value="1"/>
</dbReference>
<dbReference type="InterPro" id="IPR023214">
    <property type="entry name" value="HAD_sf"/>
</dbReference>
<dbReference type="SFLD" id="SFLDS00003">
    <property type="entry name" value="Haloacid_Dehalogenase"/>
    <property type="match status" value="1"/>
</dbReference>
<dbReference type="Gene3D" id="3.40.1110.10">
    <property type="entry name" value="Calcium-transporting ATPase, cytoplasmic domain N"/>
    <property type="match status" value="1"/>
</dbReference>
<dbReference type="SFLD" id="SFLDG00002">
    <property type="entry name" value="C1.7:_P-type_atpase_like"/>
    <property type="match status" value="1"/>
</dbReference>
<reference evidence="13 14" key="1">
    <citation type="journal article" date="2020" name="Cell Host Microbe">
        <title>Functional and Genomic Variation between Human-Derived Isolates of Lachnospiraceae Reveals Inter- and Intra-Species Diversity.</title>
        <authorList>
            <person name="Sorbara M.T."/>
            <person name="Littmann E.R."/>
            <person name="Fontana E."/>
            <person name="Moody T.U."/>
            <person name="Kohout C.E."/>
            <person name="Gjonbalaj M."/>
            <person name="Eaton V."/>
            <person name="Seok R."/>
            <person name="Leiner I.M."/>
            <person name="Pamer E.G."/>
        </authorList>
    </citation>
    <scope>NUCLEOTIDE SEQUENCE [LARGE SCALE GENOMIC DNA]</scope>
    <source>
        <strain evidence="13 14">MSK.1.17</strain>
    </source>
</reference>
<dbReference type="Gene3D" id="1.20.1110.10">
    <property type="entry name" value="Calcium-transporting ATPase, transmembrane domain"/>
    <property type="match status" value="1"/>
</dbReference>
<feature type="transmembrane region" description="Helical" evidence="10">
    <location>
        <begin position="806"/>
        <end position="827"/>
    </location>
</feature>
<dbReference type="PANTHER" id="PTHR43294">
    <property type="entry name" value="SODIUM/POTASSIUM-TRANSPORTING ATPASE SUBUNIT ALPHA"/>
    <property type="match status" value="1"/>
</dbReference>
<comment type="subcellular location">
    <subcellularLocation>
        <location evidence="1">Cell membrane</location>
        <topology evidence="1">Multi-pass membrane protein</topology>
    </subcellularLocation>
</comment>
<dbReference type="GO" id="GO:0005524">
    <property type="term" value="F:ATP binding"/>
    <property type="evidence" value="ECO:0007669"/>
    <property type="project" value="UniProtKB-KW"/>
</dbReference>
<dbReference type="Pfam" id="PF13246">
    <property type="entry name" value="Cation_ATPase"/>
    <property type="match status" value="1"/>
</dbReference>
<evidence type="ECO:0000256" key="10">
    <source>
        <dbReference type="SAM" id="Phobius"/>
    </source>
</evidence>
<accession>A0AAW5C1R0</accession>
<dbReference type="Pfam" id="PF00689">
    <property type="entry name" value="Cation_ATPase_C"/>
    <property type="match status" value="1"/>
</dbReference>
<feature type="transmembrane region" description="Helical" evidence="10">
    <location>
        <begin position="51"/>
        <end position="73"/>
    </location>
</feature>
<protein>
    <submittedName>
        <fullName evidence="12">Cation-translocating P-type ATPase</fullName>
    </submittedName>
</protein>
<dbReference type="FunFam" id="3.40.50.1000:FF:000028">
    <property type="entry name" value="Calcium-transporting P-type ATPase, putative"/>
    <property type="match status" value="1"/>
</dbReference>
<comment type="similarity">
    <text evidence="2">Belongs to the cation transport ATPase (P-type) (TC 3.A.3) family. Type IIA subfamily.</text>
</comment>
<dbReference type="GO" id="GO:0016887">
    <property type="term" value="F:ATP hydrolysis activity"/>
    <property type="evidence" value="ECO:0007669"/>
    <property type="project" value="InterPro"/>
</dbReference>
<feature type="transmembrane region" description="Helical" evidence="10">
    <location>
        <begin position="79"/>
        <end position="99"/>
    </location>
</feature>
<evidence type="ECO:0000313" key="12">
    <source>
        <dbReference type="EMBL" id="MCG4747461.1"/>
    </source>
</evidence>
<dbReference type="SUPFAM" id="SSF81653">
    <property type="entry name" value="Calcium ATPase, transduction domain A"/>
    <property type="match status" value="1"/>
</dbReference>
<evidence type="ECO:0000313" key="15">
    <source>
        <dbReference type="Proteomes" id="UP001299608"/>
    </source>
</evidence>
<dbReference type="InterPro" id="IPR006068">
    <property type="entry name" value="ATPase_P-typ_cation-transptr_C"/>
</dbReference>
<dbReference type="GO" id="GO:1990573">
    <property type="term" value="P:potassium ion import across plasma membrane"/>
    <property type="evidence" value="ECO:0007669"/>
    <property type="project" value="TreeGrafter"/>
</dbReference>
<dbReference type="GO" id="GO:0036376">
    <property type="term" value="P:sodium ion export across plasma membrane"/>
    <property type="evidence" value="ECO:0007669"/>
    <property type="project" value="TreeGrafter"/>
</dbReference>
<gene>
    <name evidence="13" type="ORF">G5B36_03875</name>
    <name evidence="12" type="ORF">L0N08_18705</name>
</gene>
<dbReference type="PRINTS" id="PR00119">
    <property type="entry name" value="CATATPASE"/>
</dbReference>
<feature type="transmembrane region" description="Helical" evidence="10">
    <location>
        <begin position="671"/>
        <end position="693"/>
    </location>
</feature>
<dbReference type="EMBL" id="JAAITT010000004">
    <property type="protein sequence ID" value="NSJ47835.1"/>
    <property type="molecule type" value="Genomic_DNA"/>
</dbReference>
<dbReference type="PROSITE" id="PS00154">
    <property type="entry name" value="ATPASE_E1_E2"/>
    <property type="match status" value="1"/>
</dbReference>
<dbReference type="Pfam" id="PF00690">
    <property type="entry name" value="Cation_ATPase_N"/>
    <property type="match status" value="1"/>
</dbReference>
<feature type="transmembrane region" description="Helical" evidence="10">
    <location>
        <begin position="240"/>
        <end position="258"/>
    </location>
</feature>
<evidence type="ECO:0000256" key="2">
    <source>
        <dbReference type="ARBA" id="ARBA00005675"/>
    </source>
</evidence>
<dbReference type="NCBIfam" id="TIGR01494">
    <property type="entry name" value="ATPase_P-type"/>
    <property type="match status" value="3"/>
</dbReference>
<sequence>MKEWYQQTKEELLEHFRVTEHGLTGEEAGQRLAESGENVLKEGKRKSILQVFFEQFCDLLVVILIIAALISMVSGNVESTIVIIAVIVLNAILGTVQHAKAEKSLDSLKSLSSPSTKVMRDGHKIEVPSAQVVPGDILYLEAGDLVVADGRILENYSLQVNESSLTGESTNVDKSDGLIHDDCALADRANMVYSSGLVTYGRAVVLVTATGMDTEIGKIAALMNATKEKKTPLQISLDQFGSRLAMAIMVICGLVFLLSLYRDMPILDSLMFAVALAVAAIPEALSSIVTIVQAMGTQKMAREHAIIKELKAVESLGCVSVICSDKTGTLTQNKMTVQNIYVNNETISIDRLDLRNQLHRYLLYDAILTNDSSIVDGKGIGDPTEFALVEMGRKATVDEILLRELMPRLEEIPFDSDRKLMSTKYELHDVPTVLTKGALDVLLDRTANIRLEDGIREITQADKDAILQKNLEFSQEGLRVLAFGYKEVPEDYTLSLDNENGFTFLGLISMMDPPREESKAAVADAKRAGIKPVMITGDHKITATAIAKQIGIFEEGDIAMTGRELDAMTEEELDKDITSISVYARVSPENKIRIVDAWQRRGSITAMTGDGVNDAPALKKADIGVAMGITGTEVSKDAAAMILTDDNFATIIKAVANGRNVYRNIKNAIKFLLSGNMAGILSVLYTSVAALPVPFAPVHLLFINLLTDSLPAIAIGMEPAEKDLLSEKPRNPKTGILTKDFMLTILTQGGIIAVCTMIAFHLGLGSGDAGIASTMAFATLTLARLFHGFNCRSRHNIFKLGFSSNWYSLGAFAAGVCLLGLVMFVPFLQKLFSVTPLTMSQTGSVCLLAAIPTILIQASKILRDFRHRN</sequence>
<name>A0AAW5C1R0_9FIRM</name>
<dbReference type="Proteomes" id="UP001299608">
    <property type="component" value="Unassembled WGS sequence"/>
</dbReference>
<dbReference type="InterPro" id="IPR050510">
    <property type="entry name" value="Cation_transp_ATPase_P-type"/>
</dbReference>
<keyword evidence="9 10" id="KW-0472">Membrane</keyword>
<dbReference type="AlphaFoldDB" id="A0AAW5C1R0"/>
<reference evidence="12" key="3">
    <citation type="submission" date="2022-01" db="EMBL/GenBank/DDBJ databases">
        <title>Collection of gut derived symbiotic bacterial strains cultured from healthy donors.</title>
        <authorList>
            <person name="Lin H."/>
            <person name="Kohout C."/>
            <person name="Waligurski E."/>
            <person name="Pamer E.G."/>
        </authorList>
    </citation>
    <scope>NUCLEOTIDE SEQUENCE</scope>
    <source>
        <strain evidence="12">DFI.6.55</strain>
    </source>
</reference>
<keyword evidence="7" id="KW-1278">Translocase</keyword>
<evidence type="ECO:0000256" key="7">
    <source>
        <dbReference type="ARBA" id="ARBA00022967"/>
    </source>
</evidence>
<dbReference type="InterPro" id="IPR044492">
    <property type="entry name" value="P_typ_ATPase_HD_dom"/>
</dbReference>
<dbReference type="RefSeq" id="WP_165641266.1">
    <property type="nucleotide sequence ID" value="NZ_BAABZL010000001.1"/>
</dbReference>
<comment type="caution">
    <text evidence="12">The sequence shown here is derived from an EMBL/GenBank/DDBJ whole genome shotgun (WGS) entry which is preliminary data.</text>
</comment>
<evidence type="ECO:0000256" key="5">
    <source>
        <dbReference type="ARBA" id="ARBA00022741"/>
    </source>
</evidence>
<evidence type="ECO:0000259" key="11">
    <source>
        <dbReference type="SMART" id="SM00831"/>
    </source>
</evidence>
<dbReference type="SUPFAM" id="SSF81660">
    <property type="entry name" value="Metal cation-transporting ATPase, ATP-binding domain N"/>
    <property type="match status" value="1"/>
</dbReference>
<dbReference type="GO" id="GO:1902600">
    <property type="term" value="P:proton transmembrane transport"/>
    <property type="evidence" value="ECO:0007669"/>
    <property type="project" value="TreeGrafter"/>
</dbReference>
<evidence type="ECO:0000256" key="9">
    <source>
        <dbReference type="ARBA" id="ARBA00023136"/>
    </source>
</evidence>
<dbReference type="SUPFAM" id="SSF81665">
    <property type="entry name" value="Calcium ATPase, transmembrane domain M"/>
    <property type="match status" value="1"/>
</dbReference>
<dbReference type="GO" id="GO:0005391">
    <property type="term" value="F:P-type sodium:potassium-exchanging transporter activity"/>
    <property type="evidence" value="ECO:0007669"/>
    <property type="project" value="TreeGrafter"/>
</dbReference>
<feature type="transmembrane region" description="Helical" evidence="10">
    <location>
        <begin position="270"/>
        <end position="292"/>
    </location>
</feature>
<dbReference type="Pfam" id="PF00122">
    <property type="entry name" value="E1-E2_ATPase"/>
    <property type="match status" value="1"/>
</dbReference>
<dbReference type="Gene3D" id="3.40.50.1000">
    <property type="entry name" value="HAD superfamily/HAD-like"/>
    <property type="match status" value="1"/>
</dbReference>
<keyword evidence="5" id="KW-0547">Nucleotide-binding</keyword>
<dbReference type="InterPro" id="IPR008250">
    <property type="entry name" value="ATPase_P-typ_transduc_dom_A_sf"/>
</dbReference>
<feature type="domain" description="Cation-transporting P-type ATPase N-terminal" evidence="11">
    <location>
        <begin position="3"/>
        <end position="76"/>
    </location>
</feature>
<evidence type="ECO:0000256" key="8">
    <source>
        <dbReference type="ARBA" id="ARBA00022989"/>
    </source>
</evidence>
<evidence type="ECO:0000256" key="3">
    <source>
        <dbReference type="ARBA" id="ARBA00022475"/>
    </source>
</evidence>
<reference evidence="13" key="2">
    <citation type="submission" date="2020-02" db="EMBL/GenBank/DDBJ databases">
        <authorList>
            <person name="Littmann E."/>
            <person name="Sorbara M."/>
        </authorList>
    </citation>
    <scope>NUCLEOTIDE SEQUENCE</scope>
    <source>
        <strain evidence="13">MSK.1.17</strain>
    </source>
</reference>